<dbReference type="AlphaFoldDB" id="G3JUI4"/>
<dbReference type="InParanoid" id="G3JUI4"/>
<name>G3JUI4_CORMM</name>
<organism evidence="1 2">
    <name type="scientific">Cordyceps militaris (strain CM01)</name>
    <name type="common">Caterpillar fungus</name>
    <dbReference type="NCBI Taxonomy" id="983644"/>
    <lineage>
        <taxon>Eukaryota</taxon>
        <taxon>Fungi</taxon>
        <taxon>Dikarya</taxon>
        <taxon>Ascomycota</taxon>
        <taxon>Pezizomycotina</taxon>
        <taxon>Sordariomycetes</taxon>
        <taxon>Hypocreomycetidae</taxon>
        <taxon>Hypocreales</taxon>
        <taxon>Cordycipitaceae</taxon>
        <taxon>Cordyceps</taxon>
    </lineage>
</organism>
<protein>
    <submittedName>
        <fullName evidence="1">Uncharacterized protein</fullName>
    </submittedName>
</protein>
<proteinExistence type="predicted"/>
<gene>
    <name evidence="1" type="ORF">CCM_09342</name>
</gene>
<accession>G3JUI4</accession>
<dbReference type="KEGG" id="cmt:CCM_09342"/>
<dbReference type="HOGENOM" id="CLU_1970466_0_0_1"/>
<dbReference type="GeneID" id="18171345"/>
<keyword evidence="2" id="KW-1185">Reference proteome</keyword>
<dbReference type="EMBL" id="JH126407">
    <property type="protein sequence ID" value="EGX87720.1"/>
    <property type="molecule type" value="Genomic_DNA"/>
</dbReference>
<evidence type="ECO:0000313" key="2">
    <source>
        <dbReference type="Proteomes" id="UP000001610"/>
    </source>
</evidence>
<dbReference type="VEuPathDB" id="FungiDB:CCM_09342"/>
<reference evidence="1 2" key="1">
    <citation type="journal article" date="2011" name="Genome Biol.">
        <title>Genome sequence of the insect pathogenic fungus Cordyceps militaris, a valued traditional Chinese medicine.</title>
        <authorList>
            <person name="Zheng P."/>
            <person name="Xia Y."/>
            <person name="Xiao G."/>
            <person name="Xiong C."/>
            <person name="Hu X."/>
            <person name="Zhang S."/>
            <person name="Zheng H."/>
            <person name="Huang Y."/>
            <person name="Zhou Y."/>
            <person name="Wang S."/>
            <person name="Zhao G.P."/>
            <person name="Liu X."/>
            <person name="St Leger R.J."/>
            <person name="Wang C."/>
        </authorList>
    </citation>
    <scope>NUCLEOTIDE SEQUENCE [LARGE SCALE GENOMIC DNA]</scope>
    <source>
        <strain evidence="1 2">CM01</strain>
    </source>
</reference>
<sequence length="127" mass="12680">MAGAEPLKGALIGATRQQSVSIVVTNPFGLVVKRVVAVRPLTAAGLVAPEAPLGARLGYGARPGPSRVAGAEPPEGGPLIGATRQQQVSIVVTNPFGLVVKRVVAVRPLTAAGLVAPEAPLGASPLQ</sequence>
<dbReference type="RefSeq" id="XP_006674539.1">
    <property type="nucleotide sequence ID" value="XM_006674476.1"/>
</dbReference>
<dbReference type="Proteomes" id="UP000001610">
    <property type="component" value="Unassembled WGS sequence"/>
</dbReference>
<evidence type="ECO:0000313" key="1">
    <source>
        <dbReference type="EMBL" id="EGX87720.1"/>
    </source>
</evidence>